<evidence type="ECO:0000256" key="5">
    <source>
        <dbReference type="ARBA" id="ARBA00022692"/>
    </source>
</evidence>
<feature type="transmembrane region" description="Helical" evidence="8">
    <location>
        <begin position="342"/>
        <end position="366"/>
    </location>
</feature>
<dbReference type="EMBL" id="BSYI01000027">
    <property type="protein sequence ID" value="GMG83980.1"/>
    <property type="molecule type" value="Genomic_DNA"/>
</dbReference>
<organism evidence="9 10">
    <name type="scientific">Paralimibaculum aggregatum</name>
    <dbReference type="NCBI Taxonomy" id="3036245"/>
    <lineage>
        <taxon>Bacteria</taxon>
        <taxon>Pseudomonadati</taxon>
        <taxon>Pseudomonadota</taxon>
        <taxon>Alphaproteobacteria</taxon>
        <taxon>Rhodobacterales</taxon>
        <taxon>Paracoccaceae</taxon>
        <taxon>Paralimibaculum</taxon>
    </lineage>
</organism>
<dbReference type="InterPro" id="IPR000060">
    <property type="entry name" value="BCCT_transptr"/>
</dbReference>
<accession>A0ABQ6LRS3</accession>
<reference evidence="9 10" key="1">
    <citation type="submission" date="2023-04" db="EMBL/GenBank/DDBJ databases">
        <title>Marinoamorphus aggregata gen. nov., sp. Nov., isolate from tissue of brittle star Ophioplocus japonicus.</title>
        <authorList>
            <person name="Kawano K."/>
            <person name="Sawayama S."/>
            <person name="Nakagawa S."/>
        </authorList>
    </citation>
    <scope>NUCLEOTIDE SEQUENCE [LARGE SCALE GENOMIC DNA]</scope>
    <source>
        <strain evidence="9 10">NKW23</strain>
    </source>
</reference>
<keyword evidence="4" id="KW-1003">Cell membrane</keyword>
<comment type="subcellular location">
    <subcellularLocation>
        <location evidence="1">Cell membrane</location>
        <topology evidence="1">Multi-pass membrane protein</topology>
    </subcellularLocation>
</comment>
<dbReference type="RefSeq" id="WP_285672873.1">
    <property type="nucleotide sequence ID" value="NZ_BSYI01000027.1"/>
</dbReference>
<dbReference type="Proteomes" id="UP001239909">
    <property type="component" value="Unassembled WGS sequence"/>
</dbReference>
<sequence>MKASPMLMTALTLSAAIALWGILDPQGLGAGAAAIVGAQFESRGWFIMLTASGLLFAAIYLALSPLGRVRLGPEGSEPEFSTPSWIAMLFAAGMGVGLLFYGAAEPLTHFATLGAHAPPSRAAGMALFVTYLNWGFHAWAIYGMVGLVIAYFGFRRGRPLLLSAPVRDSFGEARWTRAMGWIFDLLAIVAIAVGLAGSLAMGVFQVQTGLAGMFGIAPSAGLTAAVFAAMCIGFAIPLRLDLGDGMARLSNIAMALAIGLMLYLLVFGPTSYLMNAIVTGFGRYLAHVLPAGFATAEFLEEDVVGWFQGWTLNYMIWWLAWSPFVGVFIARISRGRTIREFLAGVILAPTLFSLIWFGVFGGLGFYDSLRIEGALAAVNLESLDATTFALLARFPLATLTSGATILAAFLFVVTSVVSAGFVLAMFATEGDENPPVRLRLIWGAVLGALGLAMILVGDIGLVRSVIALSAIAFIFIVPILVLCLFRSLRRENDQ</sequence>
<name>A0ABQ6LRS3_9RHOB</name>
<evidence type="ECO:0000256" key="4">
    <source>
        <dbReference type="ARBA" id="ARBA00022475"/>
    </source>
</evidence>
<feature type="transmembrane region" description="Helical" evidence="8">
    <location>
        <begin position="252"/>
        <end position="274"/>
    </location>
</feature>
<feature type="transmembrane region" description="Helical" evidence="8">
    <location>
        <begin position="134"/>
        <end position="154"/>
    </location>
</feature>
<feature type="transmembrane region" description="Helical" evidence="8">
    <location>
        <begin position="405"/>
        <end position="428"/>
    </location>
</feature>
<keyword evidence="6 8" id="KW-1133">Transmembrane helix</keyword>
<feature type="transmembrane region" description="Helical" evidence="8">
    <location>
        <begin position="84"/>
        <end position="104"/>
    </location>
</feature>
<feature type="transmembrane region" description="Helical" evidence="8">
    <location>
        <begin position="440"/>
        <end position="459"/>
    </location>
</feature>
<evidence type="ECO:0000313" key="10">
    <source>
        <dbReference type="Proteomes" id="UP001239909"/>
    </source>
</evidence>
<evidence type="ECO:0000313" key="9">
    <source>
        <dbReference type="EMBL" id="GMG83980.1"/>
    </source>
</evidence>
<proteinExistence type="inferred from homology"/>
<keyword evidence="3" id="KW-0813">Transport</keyword>
<evidence type="ECO:0000256" key="6">
    <source>
        <dbReference type="ARBA" id="ARBA00022989"/>
    </source>
</evidence>
<keyword evidence="10" id="KW-1185">Reference proteome</keyword>
<feature type="transmembrane region" description="Helical" evidence="8">
    <location>
        <begin position="312"/>
        <end position="330"/>
    </location>
</feature>
<feature type="transmembrane region" description="Helical" evidence="8">
    <location>
        <begin position="44"/>
        <end position="63"/>
    </location>
</feature>
<comment type="similarity">
    <text evidence="2">Belongs to the BCCT transporter (TC 2.A.15) family.</text>
</comment>
<feature type="transmembrane region" description="Helical" evidence="8">
    <location>
        <begin position="181"/>
        <end position="204"/>
    </location>
</feature>
<keyword evidence="7 8" id="KW-0472">Membrane</keyword>
<evidence type="ECO:0000256" key="8">
    <source>
        <dbReference type="SAM" id="Phobius"/>
    </source>
</evidence>
<evidence type="ECO:0000256" key="7">
    <source>
        <dbReference type="ARBA" id="ARBA00023136"/>
    </source>
</evidence>
<dbReference type="PANTHER" id="PTHR30047">
    <property type="entry name" value="HIGH-AFFINITY CHOLINE TRANSPORT PROTEIN-RELATED"/>
    <property type="match status" value="1"/>
</dbReference>
<evidence type="ECO:0000256" key="1">
    <source>
        <dbReference type="ARBA" id="ARBA00004651"/>
    </source>
</evidence>
<gene>
    <name evidence="9" type="ORF">LNKW23_31940</name>
</gene>
<dbReference type="Pfam" id="PF02028">
    <property type="entry name" value="BCCT"/>
    <property type="match status" value="1"/>
</dbReference>
<dbReference type="PANTHER" id="PTHR30047:SF7">
    <property type="entry name" value="HIGH-AFFINITY CHOLINE TRANSPORT PROTEIN"/>
    <property type="match status" value="1"/>
</dbReference>
<evidence type="ECO:0000256" key="3">
    <source>
        <dbReference type="ARBA" id="ARBA00022448"/>
    </source>
</evidence>
<keyword evidence="5 8" id="KW-0812">Transmembrane</keyword>
<feature type="transmembrane region" description="Helical" evidence="8">
    <location>
        <begin position="216"/>
        <end position="240"/>
    </location>
</feature>
<feature type="transmembrane region" description="Helical" evidence="8">
    <location>
        <begin position="465"/>
        <end position="485"/>
    </location>
</feature>
<comment type="caution">
    <text evidence="9">The sequence shown here is derived from an EMBL/GenBank/DDBJ whole genome shotgun (WGS) entry which is preliminary data.</text>
</comment>
<protein>
    <submittedName>
        <fullName evidence="9">BCCT family transporter</fullName>
    </submittedName>
</protein>
<evidence type="ECO:0000256" key="2">
    <source>
        <dbReference type="ARBA" id="ARBA00005658"/>
    </source>
</evidence>